<gene>
    <name evidence="2" type="ORF">PHY01_46480</name>
</gene>
<proteinExistence type="predicted"/>
<comment type="caution">
    <text evidence="2">The sequence shown here is derived from an EMBL/GenBank/DDBJ whole genome shotgun (WGS) entry which is preliminary data.</text>
</comment>
<dbReference type="Pfam" id="PF12727">
    <property type="entry name" value="PBP_like"/>
    <property type="match status" value="1"/>
</dbReference>
<dbReference type="EMBL" id="BJNG01000043">
    <property type="protein sequence ID" value="GEC22365.1"/>
    <property type="molecule type" value="Genomic_DNA"/>
</dbReference>
<evidence type="ECO:0000313" key="3">
    <source>
        <dbReference type="Proteomes" id="UP000320338"/>
    </source>
</evidence>
<accession>A0A4Y3WU06</accession>
<feature type="domain" description="PBP" evidence="1">
    <location>
        <begin position="1"/>
        <end position="92"/>
    </location>
</feature>
<dbReference type="AlphaFoldDB" id="A0A4Y3WU06"/>
<dbReference type="PANTHER" id="PTHR38431:SF1">
    <property type="entry name" value="BLL2305 PROTEIN"/>
    <property type="match status" value="1"/>
</dbReference>
<reference evidence="2 3" key="1">
    <citation type="submission" date="2019-06" db="EMBL/GenBank/DDBJ databases">
        <title>Whole genome shotgun sequence of Pseudonocardia hydrocarbonoxydans NBRC 14498.</title>
        <authorList>
            <person name="Hosoyama A."/>
            <person name="Uohara A."/>
            <person name="Ohji S."/>
            <person name="Ichikawa N."/>
        </authorList>
    </citation>
    <scope>NUCLEOTIDE SEQUENCE [LARGE SCALE GENOMIC DNA]</scope>
    <source>
        <strain evidence="2 3">NBRC 14498</strain>
    </source>
</reference>
<dbReference type="Proteomes" id="UP000320338">
    <property type="component" value="Unassembled WGS sequence"/>
</dbReference>
<evidence type="ECO:0000313" key="2">
    <source>
        <dbReference type="EMBL" id="GEC22365.1"/>
    </source>
</evidence>
<keyword evidence="3" id="KW-1185">Reference proteome</keyword>
<organism evidence="2 3">
    <name type="scientific">Pseudonocardia hydrocarbonoxydans</name>
    <dbReference type="NCBI Taxonomy" id="76726"/>
    <lineage>
        <taxon>Bacteria</taxon>
        <taxon>Bacillati</taxon>
        <taxon>Actinomycetota</taxon>
        <taxon>Actinomycetes</taxon>
        <taxon>Pseudonocardiales</taxon>
        <taxon>Pseudonocardiaceae</taxon>
        <taxon>Pseudonocardia</taxon>
    </lineage>
</organism>
<dbReference type="PANTHER" id="PTHR38431">
    <property type="entry name" value="BLL2305 PROTEIN"/>
    <property type="match status" value="1"/>
</dbReference>
<sequence length="120" mass="12387">MARREVGAGTRVLLDQLLVASDVAPHDVAGPELHSHLEIALAVAAGIADVGLGLRVGITELRLEFVPLTWESHDIALGRAALGAVQPLVAALHDPTVRDSILALGGYDLGRAGGVEAVHP</sequence>
<dbReference type="InterPro" id="IPR024370">
    <property type="entry name" value="PBP_domain"/>
</dbReference>
<evidence type="ECO:0000259" key="1">
    <source>
        <dbReference type="Pfam" id="PF12727"/>
    </source>
</evidence>
<protein>
    <recommendedName>
        <fullName evidence="1">PBP domain-containing protein</fullName>
    </recommendedName>
</protein>
<name>A0A4Y3WU06_9PSEU</name>